<organism evidence="2 3">
    <name type="scientific">Dimargaris cristalligena</name>
    <dbReference type="NCBI Taxonomy" id="215637"/>
    <lineage>
        <taxon>Eukaryota</taxon>
        <taxon>Fungi</taxon>
        <taxon>Fungi incertae sedis</taxon>
        <taxon>Zoopagomycota</taxon>
        <taxon>Kickxellomycotina</taxon>
        <taxon>Dimargaritomycetes</taxon>
        <taxon>Dimargaritales</taxon>
        <taxon>Dimargaritaceae</taxon>
        <taxon>Dimargaris</taxon>
    </lineage>
</organism>
<dbReference type="AlphaFoldDB" id="A0A4P9ZPE7"/>
<dbReference type="SUPFAM" id="SSF82199">
    <property type="entry name" value="SET domain"/>
    <property type="match status" value="1"/>
</dbReference>
<dbReference type="PANTHER" id="PTHR12197">
    <property type="entry name" value="HISTONE-LYSINE N-METHYLTRANSFERASE SMYD"/>
    <property type="match status" value="1"/>
</dbReference>
<dbReference type="Gene3D" id="2.170.270.10">
    <property type="entry name" value="SET domain"/>
    <property type="match status" value="1"/>
</dbReference>
<dbReference type="Pfam" id="PF00856">
    <property type="entry name" value="SET"/>
    <property type="match status" value="1"/>
</dbReference>
<dbReference type="InterPro" id="IPR046341">
    <property type="entry name" value="SET_dom_sf"/>
</dbReference>
<feature type="domain" description="SET" evidence="1">
    <location>
        <begin position="1"/>
        <end position="46"/>
    </location>
</feature>
<gene>
    <name evidence="2" type="ORF">BJ085DRAFT_5041</name>
</gene>
<sequence length="71" mass="7781">GTYPLASLLNHACLPNCVAMFAPGGQLLAVALEDIAPGQEITISYVDAISPYESRRTALRRKYHFTCQCPR</sequence>
<protein>
    <recommendedName>
        <fullName evidence="1">SET domain-containing protein</fullName>
    </recommendedName>
</protein>
<evidence type="ECO:0000313" key="3">
    <source>
        <dbReference type="Proteomes" id="UP000268162"/>
    </source>
</evidence>
<dbReference type="InterPro" id="IPR001214">
    <property type="entry name" value="SET_dom"/>
</dbReference>
<dbReference type="PROSITE" id="PS50280">
    <property type="entry name" value="SET"/>
    <property type="match status" value="1"/>
</dbReference>
<dbReference type="GO" id="GO:0005634">
    <property type="term" value="C:nucleus"/>
    <property type="evidence" value="ECO:0007669"/>
    <property type="project" value="TreeGrafter"/>
</dbReference>
<keyword evidence="3" id="KW-1185">Reference proteome</keyword>
<evidence type="ECO:0000259" key="1">
    <source>
        <dbReference type="PROSITE" id="PS50280"/>
    </source>
</evidence>
<accession>A0A4P9ZPE7</accession>
<dbReference type="STRING" id="215637.A0A4P9ZPE7"/>
<name>A0A4P9ZPE7_9FUNG</name>
<proteinExistence type="predicted"/>
<feature type="non-terminal residue" evidence="2">
    <location>
        <position position="71"/>
    </location>
</feature>
<dbReference type="PANTHER" id="PTHR12197:SF251">
    <property type="entry name" value="EG:BACR7C10.4 PROTEIN"/>
    <property type="match status" value="1"/>
</dbReference>
<evidence type="ECO:0000313" key="2">
    <source>
        <dbReference type="EMBL" id="RKP34220.1"/>
    </source>
</evidence>
<feature type="non-terminal residue" evidence="2">
    <location>
        <position position="1"/>
    </location>
</feature>
<reference evidence="3" key="1">
    <citation type="journal article" date="2018" name="Nat. Microbiol.">
        <title>Leveraging single-cell genomics to expand the fungal tree of life.</title>
        <authorList>
            <person name="Ahrendt S.R."/>
            <person name="Quandt C.A."/>
            <person name="Ciobanu D."/>
            <person name="Clum A."/>
            <person name="Salamov A."/>
            <person name="Andreopoulos B."/>
            <person name="Cheng J.F."/>
            <person name="Woyke T."/>
            <person name="Pelin A."/>
            <person name="Henrissat B."/>
            <person name="Reynolds N.K."/>
            <person name="Benny G.L."/>
            <person name="Smith M.E."/>
            <person name="James T.Y."/>
            <person name="Grigoriev I.V."/>
        </authorList>
    </citation>
    <scope>NUCLEOTIDE SEQUENCE [LARGE SCALE GENOMIC DNA]</scope>
    <source>
        <strain evidence="3">RSA 468</strain>
    </source>
</reference>
<dbReference type="InterPro" id="IPR050869">
    <property type="entry name" value="H3K4_H4K5_MeTrfase"/>
</dbReference>
<dbReference type="EMBL" id="ML003302">
    <property type="protein sequence ID" value="RKP34220.1"/>
    <property type="molecule type" value="Genomic_DNA"/>
</dbReference>
<dbReference type="Proteomes" id="UP000268162">
    <property type="component" value="Unassembled WGS sequence"/>
</dbReference>